<protein>
    <recommendedName>
        <fullName evidence="1">non-specific serine/threonine protein kinase</fullName>
        <ecNumber evidence="1">2.7.11.1</ecNumber>
    </recommendedName>
</protein>
<evidence type="ECO:0000256" key="3">
    <source>
        <dbReference type="ARBA" id="ARBA00022777"/>
    </source>
</evidence>
<dbReference type="AlphaFoldDB" id="A0A072UET6"/>
<accession>A0A072UET6</accession>
<dbReference type="HOGENOM" id="CLU_1596965_0_0_1"/>
<evidence type="ECO:0000313" key="9">
    <source>
        <dbReference type="Proteomes" id="UP000002051"/>
    </source>
</evidence>
<reference evidence="7 9" key="2">
    <citation type="journal article" date="2014" name="BMC Genomics">
        <title>An improved genome release (version Mt4.0) for the model legume Medicago truncatula.</title>
        <authorList>
            <person name="Tang H."/>
            <person name="Krishnakumar V."/>
            <person name="Bidwell S."/>
            <person name="Rosen B."/>
            <person name="Chan A."/>
            <person name="Zhou S."/>
            <person name="Gentzbittel L."/>
            <person name="Childs K.L."/>
            <person name="Yandell M."/>
            <person name="Gundlach H."/>
            <person name="Mayer K.F."/>
            <person name="Schwartz D.C."/>
            <person name="Town C.D."/>
        </authorList>
    </citation>
    <scope>GENOME REANNOTATION</scope>
    <source>
        <strain evidence="7">A17</strain>
        <strain evidence="8 9">cv. Jemalong A17</strain>
    </source>
</reference>
<keyword evidence="2" id="KW-0723">Serine/threonine-protein kinase</keyword>
<sequence>MGLLLSSYISQRHDLYFRFQFCLEFPIGAGKKGRILFRKKDGELAWFDLSNKMIEEIDVKQYSIKKHLSITYSNPYNFCNDHVLINRLHFEVELFRNLSNKYIIVCYSVCKDDDHGNINFITEVCTSGNLRNYRKKRRHVLIKAFKKWSKQVLEGLDYLHAHDHQGI</sequence>
<dbReference type="EMBL" id="CM001221">
    <property type="protein sequence ID" value="KEH27926.1"/>
    <property type="molecule type" value="Genomic_DNA"/>
</dbReference>
<dbReference type="Pfam" id="PF00069">
    <property type="entry name" value="Pkinase"/>
    <property type="match status" value="1"/>
</dbReference>
<reference evidence="7 9" key="1">
    <citation type="journal article" date="2011" name="Nature">
        <title>The Medicago genome provides insight into the evolution of rhizobial symbioses.</title>
        <authorList>
            <person name="Young N.D."/>
            <person name="Debelle F."/>
            <person name="Oldroyd G.E."/>
            <person name="Geurts R."/>
            <person name="Cannon S.B."/>
            <person name="Udvardi M.K."/>
            <person name="Benedito V.A."/>
            <person name="Mayer K.F."/>
            <person name="Gouzy J."/>
            <person name="Schoof H."/>
            <person name="Van de Peer Y."/>
            <person name="Proost S."/>
            <person name="Cook D.R."/>
            <person name="Meyers B.C."/>
            <person name="Spannagl M."/>
            <person name="Cheung F."/>
            <person name="De Mita S."/>
            <person name="Krishnakumar V."/>
            <person name="Gundlach H."/>
            <person name="Zhou S."/>
            <person name="Mudge J."/>
            <person name="Bharti A.K."/>
            <person name="Murray J.D."/>
            <person name="Naoumkina M.A."/>
            <person name="Rosen B."/>
            <person name="Silverstein K.A."/>
            <person name="Tang H."/>
            <person name="Rombauts S."/>
            <person name="Zhao P.X."/>
            <person name="Zhou P."/>
            <person name="Barbe V."/>
            <person name="Bardou P."/>
            <person name="Bechner M."/>
            <person name="Bellec A."/>
            <person name="Berger A."/>
            <person name="Berges H."/>
            <person name="Bidwell S."/>
            <person name="Bisseling T."/>
            <person name="Choisne N."/>
            <person name="Couloux A."/>
            <person name="Denny R."/>
            <person name="Deshpande S."/>
            <person name="Dai X."/>
            <person name="Doyle J.J."/>
            <person name="Dudez A.M."/>
            <person name="Farmer A.D."/>
            <person name="Fouteau S."/>
            <person name="Franken C."/>
            <person name="Gibelin C."/>
            <person name="Gish J."/>
            <person name="Goldstein S."/>
            <person name="Gonzalez A.J."/>
            <person name="Green P.J."/>
            <person name="Hallab A."/>
            <person name="Hartog M."/>
            <person name="Hua A."/>
            <person name="Humphray S.J."/>
            <person name="Jeong D.H."/>
            <person name="Jing Y."/>
            <person name="Jocker A."/>
            <person name="Kenton S.M."/>
            <person name="Kim D.J."/>
            <person name="Klee K."/>
            <person name="Lai H."/>
            <person name="Lang C."/>
            <person name="Lin S."/>
            <person name="Macmil S.L."/>
            <person name="Magdelenat G."/>
            <person name="Matthews L."/>
            <person name="McCorrison J."/>
            <person name="Monaghan E.L."/>
            <person name="Mun J.H."/>
            <person name="Najar F.Z."/>
            <person name="Nicholson C."/>
            <person name="Noirot C."/>
            <person name="O'Bleness M."/>
            <person name="Paule C.R."/>
            <person name="Poulain J."/>
            <person name="Prion F."/>
            <person name="Qin B."/>
            <person name="Qu C."/>
            <person name="Retzel E.F."/>
            <person name="Riddle C."/>
            <person name="Sallet E."/>
            <person name="Samain S."/>
            <person name="Samson N."/>
            <person name="Sanders I."/>
            <person name="Saurat O."/>
            <person name="Scarpelli C."/>
            <person name="Schiex T."/>
            <person name="Segurens B."/>
            <person name="Severin A.J."/>
            <person name="Sherrier D.J."/>
            <person name="Shi R."/>
            <person name="Sims S."/>
            <person name="Singer S.R."/>
            <person name="Sinharoy S."/>
            <person name="Sterck L."/>
            <person name="Viollet A."/>
            <person name="Wang B.B."/>
            <person name="Wang K."/>
            <person name="Wang M."/>
            <person name="Wang X."/>
            <person name="Warfsmann J."/>
            <person name="Weissenbach J."/>
            <person name="White D.D."/>
            <person name="White J.D."/>
            <person name="Wiley G.B."/>
            <person name="Wincker P."/>
            <person name="Xing Y."/>
            <person name="Yang L."/>
            <person name="Yao Z."/>
            <person name="Ying F."/>
            <person name="Zhai J."/>
            <person name="Zhou L."/>
            <person name="Zuber A."/>
            <person name="Denarie J."/>
            <person name="Dixon R.A."/>
            <person name="May G.D."/>
            <person name="Schwartz D.C."/>
            <person name="Rogers J."/>
            <person name="Quetier F."/>
            <person name="Town C.D."/>
            <person name="Roe B.A."/>
        </authorList>
    </citation>
    <scope>NUCLEOTIDE SEQUENCE [LARGE SCALE GENOMIC DNA]</scope>
    <source>
        <strain evidence="7">A17</strain>
        <strain evidence="8 9">cv. Jemalong A17</strain>
    </source>
</reference>
<dbReference type="InterPro" id="IPR011009">
    <property type="entry name" value="Kinase-like_dom_sf"/>
</dbReference>
<dbReference type="PROSITE" id="PS50011">
    <property type="entry name" value="PROTEIN_KINASE_DOM"/>
    <property type="match status" value="1"/>
</dbReference>
<name>A0A072UET6_MEDTR</name>
<proteinExistence type="predicted"/>
<dbReference type="EC" id="2.7.11.1" evidence="1"/>
<dbReference type="Proteomes" id="UP000002051">
    <property type="component" value="Chromosome 5"/>
</dbReference>
<keyword evidence="9" id="KW-1185">Reference proteome</keyword>
<dbReference type="SUPFAM" id="SSF56112">
    <property type="entry name" value="Protein kinase-like (PK-like)"/>
    <property type="match status" value="1"/>
</dbReference>
<evidence type="ECO:0000313" key="7">
    <source>
        <dbReference type="EMBL" id="KEH27926.1"/>
    </source>
</evidence>
<reference evidence="8" key="3">
    <citation type="submission" date="2015-04" db="UniProtKB">
        <authorList>
            <consortium name="EnsemblPlants"/>
        </authorList>
    </citation>
    <scope>IDENTIFICATION</scope>
    <source>
        <strain evidence="8">cv. Jemalong A17</strain>
    </source>
</reference>
<dbReference type="GO" id="GO:0004674">
    <property type="term" value="F:protein serine/threonine kinase activity"/>
    <property type="evidence" value="ECO:0007669"/>
    <property type="project" value="UniProtKB-KW"/>
</dbReference>
<dbReference type="Gene3D" id="1.10.510.10">
    <property type="entry name" value="Transferase(Phosphotransferase) domain 1"/>
    <property type="match status" value="1"/>
</dbReference>
<evidence type="ECO:0000259" key="6">
    <source>
        <dbReference type="PROSITE" id="PS50011"/>
    </source>
</evidence>
<dbReference type="GO" id="GO:0005524">
    <property type="term" value="F:ATP binding"/>
    <property type="evidence" value="ECO:0007669"/>
    <property type="project" value="InterPro"/>
</dbReference>
<evidence type="ECO:0000256" key="4">
    <source>
        <dbReference type="ARBA" id="ARBA00047899"/>
    </source>
</evidence>
<dbReference type="eggNOG" id="KOG0584">
    <property type="taxonomic scope" value="Eukaryota"/>
</dbReference>
<evidence type="ECO:0000313" key="8">
    <source>
        <dbReference type="EnsemblPlants" id="KEH27926"/>
    </source>
</evidence>
<evidence type="ECO:0000256" key="5">
    <source>
        <dbReference type="ARBA" id="ARBA00048679"/>
    </source>
</evidence>
<dbReference type="InterPro" id="IPR000719">
    <property type="entry name" value="Prot_kinase_dom"/>
</dbReference>
<comment type="catalytic activity">
    <reaction evidence="5">
        <text>L-seryl-[protein] + ATP = O-phospho-L-seryl-[protein] + ADP + H(+)</text>
        <dbReference type="Rhea" id="RHEA:17989"/>
        <dbReference type="Rhea" id="RHEA-COMP:9863"/>
        <dbReference type="Rhea" id="RHEA-COMP:11604"/>
        <dbReference type="ChEBI" id="CHEBI:15378"/>
        <dbReference type="ChEBI" id="CHEBI:29999"/>
        <dbReference type="ChEBI" id="CHEBI:30616"/>
        <dbReference type="ChEBI" id="CHEBI:83421"/>
        <dbReference type="ChEBI" id="CHEBI:456216"/>
        <dbReference type="EC" id="2.7.11.1"/>
    </reaction>
</comment>
<dbReference type="PANTHER" id="PTHR13902">
    <property type="entry name" value="SERINE/THREONINE-PROTEIN KINASE WNK WITH NO LYSINE -RELATED"/>
    <property type="match status" value="1"/>
</dbReference>
<keyword evidence="3 7" id="KW-0418">Kinase</keyword>
<organism evidence="7 9">
    <name type="scientific">Medicago truncatula</name>
    <name type="common">Barrel medic</name>
    <name type="synonym">Medicago tribuloides</name>
    <dbReference type="NCBI Taxonomy" id="3880"/>
    <lineage>
        <taxon>Eukaryota</taxon>
        <taxon>Viridiplantae</taxon>
        <taxon>Streptophyta</taxon>
        <taxon>Embryophyta</taxon>
        <taxon>Tracheophyta</taxon>
        <taxon>Spermatophyta</taxon>
        <taxon>Magnoliopsida</taxon>
        <taxon>eudicotyledons</taxon>
        <taxon>Gunneridae</taxon>
        <taxon>Pentapetalae</taxon>
        <taxon>rosids</taxon>
        <taxon>fabids</taxon>
        <taxon>Fabales</taxon>
        <taxon>Fabaceae</taxon>
        <taxon>Papilionoideae</taxon>
        <taxon>50 kb inversion clade</taxon>
        <taxon>NPAAA clade</taxon>
        <taxon>Hologalegina</taxon>
        <taxon>IRL clade</taxon>
        <taxon>Trifolieae</taxon>
        <taxon>Medicago</taxon>
    </lineage>
</organism>
<evidence type="ECO:0000256" key="1">
    <source>
        <dbReference type="ARBA" id="ARBA00012513"/>
    </source>
</evidence>
<keyword evidence="3 7" id="KW-0808">Transferase</keyword>
<comment type="catalytic activity">
    <reaction evidence="4">
        <text>L-threonyl-[protein] + ATP = O-phospho-L-threonyl-[protein] + ADP + H(+)</text>
        <dbReference type="Rhea" id="RHEA:46608"/>
        <dbReference type="Rhea" id="RHEA-COMP:11060"/>
        <dbReference type="Rhea" id="RHEA-COMP:11605"/>
        <dbReference type="ChEBI" id="CHEBI:15378"/>
        <dbReference type="ChEBI" id="CHEBI:30013"/>
        <dbReference type="ChEBI" id="CHEBI:30616"/>
        <dbReference type="ChEBI" id="CHEBI:61977"/>
        <dbReference type="ChEBI" id="CHEBI:456216"/>
        <dbReference type="EC" id="2.7.11.1"/>
    </reaction>
</comment>
<dbReference type="InterPro" id="IPR050588">
    <property type="entry name" value="WNK_Ser-Thr_kinase"/>
</dbReference>
<gene>
    <name evidence="7" type="ordered locus">MTR_5g049520</name>
</gene>
<dbReference type="PaxDb" id="3880-AES83013"/>
<feature type="domain" description="Protein kinase" evidence="6">
    <location>
        <begin position="21"/>
        <end position="167"/>
    </location>
</feature>
<evidence type="ECO:0000256" key="2">
    <source>
        <dbReference type="ARBA" id="ARBA00022527"/>
    </source>
</evidence>
<dbReference type="EnsemblPlants" id="KEH27926">
    <property type="protein sequence ID" value="KEH27926"/>
    <property type="gene ID" value="MTR_5g049520"/>
</dbReference>